<reference evidence="2" key="1">
    <citation type="journal article" date="2014" name="Int. J. Syst. Evol. Microbiol.">
        <title>Complete genome sequence of Corynebacterium casei LMG S-19264T (=DSM 44701T), isolated from a smear-ripened cheese.</title>
        <authorList>
            <consortium name="US DOE Joint Genome Institute (JGI-PGF)"/>
            <person name="Walter F."/>
            <person name="Albersmeier A."/>
            <person name="Kalinowski J."/>
            <person name="Ruckert C."/>
        </authorList>
    </citation>
    <scope>NUCLEOTIDE SEQUENCE</scope>
    <source>
        <strain evidence="2">CGMCC 1.12360</strain>
    </source>
</reference>
<dbReference type="RefSeq" id="WP_188392811.1">
    <property type="nucleotide sequence ID" value="NZ_BMEV01000055.1"/>
</dbReference>
<dbReference type="EMBL" id="BMEV01000055">
    <property type="protein sequence ID" value="GFZ84127.1"/>
    <property type="molecule type" value="Genomic_DNA"/>
</dbReference>
<feature type="signal peptide" evidence="1">
    <location>
        <begin position="1"/>
        <end position="20"/>
    </location>
</feature>
<keyword evidence="1" id="KW-0732">Signal</keyword>
<evidence type="ECO:0000256" key="1">
    <source>
        <dbReference type="SAM" id="SignalP"/>
    </source>
</evidence>
<gene>
    <name evidence="2" type="primary">yybI</name>
    <name evidence="2" type="ORF">GCM10010978_25600</name>
</gene>
<evidence type="ECO:0000313" key="2">
    <source>
        <dbReference type="EMBL" id="GFZ84127.1"/>
    </source>
</evidence>
<protein>
    <submittedName>
        <fullName evidence="2">Uncharacterized protein</fullName>
    </submittedName>
</protein>
<dbReference type="AlphaFoldDB" id="A0A8J2TRG1"/>
<evidence type="ECO:0000313" key="3">
    <source>
        <dbReference type="Proteomes" id="UP000602050"/>
    </source>
</evidence>
<keyword evidence="3" id="KW-1185">Reference proteome</keyword>
<reference evidence="2" key="2">
    <citation type="submission" date="2020-09" db="EMBL/GenBank/DDBJ databases">
        <authorList>
            <person name="Sun Q."/>
            <person name="Zhou Y."/>
        </authorList>
    </citation>
    <scope>NUCLEOTIDE SEQUENCE</scope>
    <source>
        <strain evidence="2">CGMCC 1.12360</strain>
    </source>
</reference>
<sequence length="249" mass="28824">MKNFFLFLILLLFIPFISHAEGNRKGDVLHTYEEDITGDGLEDHILLRGELFSNGGNYYHRIWTEIQTANNSNMEVHFGGGYEPAIQFVDLNHDRIKDVFYQSPADDSRGLYQYELFTFANNKKEPIPLPNQPYVTGEFMDGYKVRINLSPHDKPIILSLKDRDIDYVQLGIYNKRGKVIKSPNSVMIDRIALFEPVYLSDRKGYGLKSYKHISGVSPADRLGTIETLWYYENGKWIALQTEWKNSSKK</sequence>
<comment type="caution">
    <text evidence="2">The sequence shown here is derived from an EMBL/GenBank/DDBJ whole genome shotgun (WGS) entry which is preliminary data.</text>
</comment>
<dbReference type="SUPFAM" id="SSF69318">
    <property type="entry name" value="Integrin alpha N-terminal domain"/>
    <property type="match status" value="1"/>
</dbReference>
<feature type="chain" id="PRO_5038691855" evidence="1">
    <location>
        <begin position="21"/>
        <end position="249"/>
    </location>
</feature>
<dbReference type="InterPro" id="IPR028994">
    <property type="entry name" value="Integrin_alpha_N"/>
</dbReference>
<name>A0A8J2TRG1_9BACI</name>
<accession>A0A8J2TRG1</accession>
<proteinExistence type="predicted"/>
<dbReference type="Proteomes" id="UP000602050">
    <property type="component" value="Unassembled WGS sequence"/>
</dbReference>
<organism evidence="2 3">
    <name type="scientific">Compostibacillus humi</name>
    <dbReference type="NCBI Taxonomy" id="1245525"/>
    <lineage>
        <taxon>Bacteria</taxon>
        <taxon>Bacillati</taxon>
        <taxon>Bacillota</taxon>
        <taxon>Bacilli</taxon>
        <taxon>Bacillales</taxon>
        <taxon>Bacillaceae</taxon>
        <taxon>Compostibacillus</taxon>
    </lineage>
</organism>